<comment type="caution">
    <text evidence="7">The sequence shown here is derived from an EMBL/GenBank/DDBJ whole genome shotgun (WGS) entry which is preliminary data.</text>
</comment>
<dbReference type="SUPFAM" id="SSF52540">
    <property type="entry name" value="P-loop containing nucleoside triphosphate hydrolases"/>
    <property type="match status" value="1"/>
</dbReference>
<keyword evidence="3" id="KW-0805">Transcription regulation</keyword>
<dbReference type="InterPro" id="IPR029016">
    <property type="entry name" value="GAF-like_dom_sf"/>
</dbReference>
<dbReference type="Pfam" id="PF00158">
    <property type="entry name" value="Sigma54_activat"/>
    <property type="match status" value="1"/>
</dbReference>
<dbReference type="Pfam" id="PF25601">
    <property type="entry name" value="AAA_lid_14"/>
    <property type="match status" value="1"/>
</dbReference>
<reference evidence="7 8" key="1">
    <citation type="submission" date="2019-03" db="EMBL/GenBank/DDBJ databases">
        <title>Genomic Encyclopedia of Type Strains, Phase IV (KMG-IV): sequencing the most valuable type-strain genomes for metagenomic binning, comparative biology and taxonomic classification.</title>
        <authorList>
            <person name="Goeker M."/>
        </authorList>
    </citation>
    <scope>NUCLEOTIDE SEQUENCE [LARGE SCALE GENOMIC DNA]</scope>
    <source>
        <strain evidence="7 8">DSM 1709</strain>
    </source>
</reference>
<evidence type="ECO:0000256" key="3">
    <source>
        <dbReference type="ARBA" id="ARBA00023015"/>
    </source>
</evidence>
<dbReference type="Pfam" id="PF02954">
    <property type="entry name" value="HTH_8"/>
    <property type="match status" value="1"/>
</dbReference>
<dbReference type="InterPro" id="IPR003018">
    <property type="entry name" value="GAF"/>
</dbReference>
<evidence type="ECO:0000313" key="7">
    <source>
        <dbReference type="EMBL" id="TCO98059.1"/>
    </source>
</evidence>
<dbReference type="Gene3D" id="1.10.10.60">
    <property type="entry name" value="Homeodomain-like"/>
    <property type="match status" value="1"/>
</dbReference>
<evidence type="ECO:0000256" key="4">
    <source>
        <dbReference type="ARBA" id="ARBA00023125"/>
    </source>
</evidence>
<dbReference type="Pfam" id="PF01590">
    <property type="entry name" value="GAF"/>
    <property type="match status" value="1"/>
</dbReference>
<dbReference type="InterPro" id="IPR058031">
    <property type="entry name" value="AAA_lid_NorR"/>
</dbReference>
<dbReference type="PRINTS" id="PR01590">
    <property type="entry name" value="HTHFIS"/>
</dbReference>
<feature type="domain" description="Sigma-54 factor interaction" evidence="6">
    <location>
        <begin position="331"/>
        <end position="557"/>
    </location>
</feature>
<name>A0A4R2LX65_RUBGE</name>
<dbReference type="Gene3D" id="3.30.450.40">
    <property type="match status" value="1"/>
</dbReference>
<keyword evidence="2" id="KW-0067">ATP-binding</keyword>
<dbReference type="AlphaFoldDB" id="A0A4R2LX65"/>
<keyword evidence="5" id="KW-0804">Transcription</keyword>
<dbReference type="GO" id="GO:0006355">
    <property type="term" value="P:regulation of DNA-templated transcription"/>
    <property type="evidence" value="ECO:0007669"/>
    <property type="project" value="InterPro"/>
</dbReference>
<dbReference type="InterPro" id="IPR002197">
    <property type="entry name" value="HTH_Fis"/>
</dbReference>
<evidence type="ECO:0000256" key="1">
    <source>
        <dbReference type="ARBA" id="ARBA00022741"/>
    </source>
</evidence>
<dbReference type="InterPro" id="IPR027417">
    <property type="entry name" value="P-loop_NTPase"/>
</dbReference>
<sequence length="638" mass="69158">MPSSLIAARTPPALLREARRRFFDTGELADDAFEPALTRSWRRSRDFGLAPTGRFAGAPHASSAQLARALDQQGEFVAHARPVMEFLFDQTRDTESMVILSDAQGMLLHALGDAGFVDRAQRVALRPGASWHEQWRGTNAIGTAIAEGAPVVVHGSEHYLERNAFLTCTAAPIADPAGRLLGVLDISGDHRSYHRHTLALVRSAARIIEHRLFDTRHAAGLRLRLHAQPEGLGTVTEGLLALSEDGWIVGANGVAMAMLGLPPGSVGALTLERVLPLDLATLAAWSRGSTAHALRRDDGSVLWLRVEGGRSLGVRPAAPAAPAADDALARLDTGDSAMQAAIGRARRVLDKPIALLLQGESGVGKELFARAVHRSSARRDAPFVAVNCAALPETLIEAELFGYRPGAFTGAAREGAPGRIREAHGGTLFLDEIGDMPAALQTRLLRVLQEREVVPLGGGRPLAVDFRLICATHRNLREAIDAGRFREDLYYRLNGLALQLPALRQRGDQAALVAGMLHELLPARDVRLAPEVAQAFARHRWPGNLRQLHNALATACALLDEHEDEIGWSHLSDDLAEDLRLRPAAPAPVADAVDLRSQSERTVRQVLETCAGNLSEAARRLGISRNTLYRKMRELRLR</sequence>
<accession>A0A4R2LX65</accession>
<dbReference type="InterPro" id="IPR025944">
    <property type="entry name" value="Sigma_54_int_dom_CS"/>
</dbReference>
<evidence type="ECO:0000313" key="8">
    <source>
        <dbReference type="Proteomes" id="UP000295106"/>
    </source>
</evidence>
<evidence type="ECO:0000256" key="5">
    <source>
        <dbReference type="ARBA" id="ARBA00023163"/>
    </source>
</evidence>
<proteinExistence type="predicted"/>
<gene>
    <name evidence="7" type="ORF">EV684_11832</name>
</gene>
<dbReference type="InterPro" id="IPR025943">
    <property type="entry name" value="Sigma_54_int_dom_ATP-bd_2"/>
</dbReference>
<evidence type="ECO:0000259" key="6">
    <source>
        <dbReference type="PROSITE" id="PS50045"/>
    </source>
</evidence>
<dbReference type="InterPro" id="IPR002078">
    <property type="entry name" value="Sigma_54_int"/>
</dbReference>
<organism evidence="7 8">
    <name type="scientific">Rubrivivax gelatinosus</name>
    <name type="common">Rhodocyclus gelatinosus</name>
    <name type="synonym">Rhodopseudomonas gelatinosa</name>
    <dbReference type="NCBI Taxonomy" id="28068"/>
    <lineage>
        <taxon>Bacteria</taxon>
        <taxon>Pseudomonadati</taxon>
        <taxon>Pseudomonadota</taxon>
        <taxon>Betaproteobacteria</taxon>
        <taxon>Burkholderiales</taxon>
        <taxon>Sphaerotilaceae</taxon>
        <taxon>Rubrivivax</taxon>
    </lineage>
</organism>
<dbReference type="CDD" id="cd00009">
    <property type="entry name" value="AAA"/>
    <property type="match status" value="1"/>
</dbReference>
<dbReference type="PANTHER" id="PTHR32071:SF77">
    <property type="entry name" value="TRANSCRIPTIONAL REGULATORY PROTEIN"/>
    <property type="match status" value="1"/>
</dbReference>
<dbReference type="InterPro" id="IPR009057">
    <property type="entry name" value="Homeodomain-like_sf"/>
</dbReference>
<dbReference type="OrthoDB" id="9761705at2"/>
<dbReference type="PROSITE" id="PS00676">
    <property type="entry name" value="SIGMA54_INTERACT_2"/>
    <property type="match status" value="1"/>
</dbReference>
<dbReference type="Proteomes" id="UP000295106">
    <property type="component" value="Unassembled WGS sequence"/>
</dbReference>
<dbReference type="PANTHER" id="PTHR32071">
    <property type="entry name" value="TRANSCRIPTIONAL REGULATORY PROTEIN"/>
    <property type="match status" value="1"/>
</dbReference>
<dbReference type="GO" id="GO:0043565">
    <property type="term" value="F:sequence-specific DNA binding"/>
    <property type="evidence" value="ECO:0007669"/>
    <property type="project" value="InterPro"/>
</dbReference>
<dbReference type="PROSITE" id="PS00675">
    <property type="entry name" value="SIGMA54_INTERACT_1"/>
    <property type="match status" value="1"/>
</dbReference>
<keyword evidence="4" id="KW-0238">DNA-binding</keyword>
<dbReference type="FunFam" id="3.40.50.300:FF:000006">
    <property type="entry name" value="DNA-binding transcriptional regulator NtrC"/>
    <property type="match status" value="1"/>
</dbReference>
<dbReference type="RefSeq" id="WP_132649480.1">
    <property type="nucleotide sequence ID" value="NZ_CP181386.1"/>
</dbReference>
<dbReference type="InterPro" id="IPR025662">
    <property type="entry name" value="Sigma_54_int_dom_ATP-bd_1"/>
</dbReference>
<dbReference type="SUPFAM" id="SSF46689">
    <property type="entry name" value="Homeodomain-like"/>
    <property type="match status" value="1"/>
</dbReference>
<dbReference type="SUPFAM" id="SSF55781">
    <property type="entry name" value="GAF domain-like"/>
    <property type="match status" value="1"/>
</dbReference>
<dbReference type="EMBL" id="SLXD01000018">
    <property type="protein sequence ID" value="TCO98059.1"/>
    <property type="molecule type" value="Genomic_DNA"/>
</dbReference>
<dbReference type="GeneID" id="99684051"/>
<dbReference type="SMART" id="SM00382">
    <property type="entry name" value="AAA"/>
    <property type="match status" value="1"/>
</dbReference>
<keyword evidence="1" id="KW-0547">Nucleotide-binding</keyword>
<evidence type="ECO:0000256" key="2">
    <source>
        <dbReference type="ARBA" id="ARBA00022840"/>
    </source>
</evidence>
<dbReference type="GO" id="GO:0005524">
    <property type="term" value="F:ATP binding"/>
    <property type="evidence" value="ECO:0007669"/>
    <property type="project" value="UniProtKB-KW"/>
</dbReference>
<dbReference type="Gene3D" id="1.10.8.60">
    <property type="match status" value="1"/>
</dbReference>
<dbReference type="Gene3D" id="3.40.50.300">
    <property type="entry name" value="P-loop containing nucleotide triphosphate hydrolases"/>
    <property type="match status" value="1"/>
</dbReference>
<dbReference type="InterPro" id="IPR003593">
    <property type="entry name" value="AAA+_ATPase"/>
</dbReference>
<dbReference type="PROSITE" id="PS00688">
    <property type="entry name" value="SIGMA54_INTERACT_3"/>
    <property type="match status" value="1"/>
</dbReference>
<dbReference type="PROSITE" id="PS50045">
    <property type="entry name" value="SIGMA54_INTERACT_4"/>
    <property type="match status" value="1"/>
</dbReference>
<protein>
    <submittedName>
        <fullName evidence="7">Transcriptional regulator of acetoin/glycerol metabolism</fullName>
    </submittedName>
</protein>